<organism evidence="9 10">
    <name type="scientific">Trichonephila clavipes</name>
    <name type="common">Golden silk orbweaver</name>
    <name type="synonym">Nephila clavipes</name>
    <dbReference type="NCBI Taxonomy" id="2585209"/>
    <lineage>
        <taxon>Eukaryota</taxon>
        <taxon>Metazoa</taxon>
        <taxon>Ecdysozoa</taxon>
        <taxon>Arthropoda</taxon>
        <taxon>Chelicerata</taxon>
        <taxon>Arachnida</taxon>
        <taxon>Araneae</taxon>
        <taxon>Araneomorphae</taxon>
        <taxon>Entelegynae</taxon>
        <taxon>Araneoidea</taxon>
        <taxon>Nephilidae</taxon>
        <taxon>Trichonephila</taxon>
    </lineage>
</organism>
<evidence type="ECO:0000256" key="2">
    <source>
        <dbReference type="ARBA" id="ARBA00009950"/>
    </source>
</evidence>
<dbReference type="GO" id="GO:0006624">
    <property type="term" value="P:vacuolar protein processing"/>
    <property type="evidence" value="ECO:0007669"/>
    <property type="project" value="TreeGrafter"/>
</dbReference>
<dbReference type="GO" id="GO:0005789">
    <property type="term" value="C:endoplasmic reticulum membrane"/>
    <property type="evidence" value="ECO:0007669"/>
    <property type="project" value="UniProtKB-SubCell"/>
</dbReference>
<gene>
    <name evidence="9" type="primary">tmem208</name>
    <name evidence="9" type="ORF">TNCV_1077161</name>
</gene>
<name>A0A8X6RNC0_TRICX</name>
<dbReference type="GO" id="GO:0005773">
    <property type="term" value="C:vacuole"/>
    <property type="evidence" value="ECO:0007669"/>
    <property type="project" value="GOC"/>
</dbReference>
<evidence type="ECO:0000256" key="4">
    <source>
        <dbReference type="ARBA" id="ARBA00022692"/>
    </source>
</evidence>
<accession>A0A8X6RNC0</accession>
<keyword evidence="10" id="KW-1185">Reference proteome</keyword>
<reference evidence="9" key="1">
    <citation type="submission" date="2020-08" db="EMBL/GenBank/DDBJ databases">
        <title>Multicomponent nature underlies the extraordinary mechanical properties of spider dragline silk.</title>
        <authorList>
            <person name="Kono N."/>
            <person name="Nakamura H."/>
            <person name="Mori M."/>
            <person name="Yoshida Y."/>
            <person name="Ohtoshi R."/>
            <person name="Malay A.D."/>
            <person name="Moran D.A.P."/>
            <person name="Tomita M."/>
            <person name="Numata K."/>
            <person name="Arakawa K."/>
        </authorList>
    </citation>
    <scope>NUCLEOTIDE SEQUENCE</scope>
</reference>
<feature type="transmembrane region" description="Helical" evidence="8">
    <location>
        <begin position="24"/>
        <end position="46"/>
    </location>
</feature>
<comment type="caution">
    <text evidence="9">The sequence shown here is derived from an EMBL/GenBank/DDBJ whole genome shotgun (WGS) entry which is preliminary data.</text>
</comment>
<evidence type="ECO:0000256" key="6">
    <source>
        <dbReference type="ARBA" id="ARBA00022989"/>
    </source>
</evidence>
<comment type="subcellular location">
    <subcellularLocation>
        <location evidence="1">Endoplasmic reticulum membrane</location>
        <topology evidence="1">Multi-pass membrane protein</topology>
    </subcellularLocation>
</comment>
<keyword evidence="5" id="KW-0256">Endoplasmic reticulum</keyword>
<keyword evidence="7 8" id="KW-0472">Membrane</keyword>
<evidence type="ECO:0000256" key="3">
    <source>
        <dbReference type="ARBA" id="ARBA00015033"/>
    </source>
</evidence>
<dbReference type="PANTHER" id="PTHR13505">
    <property type="entry name" value="TRANSMEMBRANE PROTEIN 208"/>
    <property type="match status" value="1"/>
</dbReference>
<sequence>MAPQKGKQGTKGQKQIVEENKQTLKFYTIMAVSAEVIYNGLMLTFFWESYSALYMCLVFASILVYAGCLQFMWSMAKATYSETGQLLDGGIDLNMEAGFAENLKDLIILTASIQVLSVISNFFWLLWLLAPVRAFYMLWMNILAPWIFSPSPEIDEKKQKKMERKAKRR</sequence>
<dbReference type="Proteomes" id="UP000887159">
    <property type="component" value="Unassembled WGS sequence"/>
</dbReference>
<evidence type="ECO:0000256" key="1">
    <source>
        <dbReference type="ARBA" id="ARBA00004477"/>
    </source>
</evidence>
<dbReference type="Pfam" id="PF05620">
    <property type="entry name" value="TMEM208_SND2"/>
    <property type="match status" value="1"/>
</dbReference>
<keyword evidence="6 8" id="KW-1133">Transmembrane helix</keyword>
<protein>
    <recommendedName>
        <fullName evidence="3">Transmembrane protein 208</fullName>
    </recommendedName>
</protein>
<feature type="transmembrane region" description="Helical" evidence="8">
    <location>
        <begin position="52"/>
        <end position="73"/>
    </location>
</feature>
<proteinExistence type="inferred from homology"/>
<evidence type="ECO:0000313" key="10">
    <source>
        <dbReference type="Proteomes" id="UP000887159"/>
    </source>
</evidence>
<evidence type="ECO:0000256" key="8">
    <source>
        <dbReference type="SAM" id="Phobius"/>
    </source>
</evidence>
<dbReference type="EMBL" id="BMAU01021197">
    <property type="protein sequence ID" value="GFX97345.1"/>
    <property type="molecule type" value="Genomic_DNA"/>
</dbReference>
<feature type="transmembrane region" description="Helical" evidence="8">
    <location>
        <begin position="136"/>
        <end position="154"/>
    </location>
</feature>
<keyword evidence="4 8" id="KW-0812">Transmembrane</keyword>
<dbReference type="AlphaFoldDB" id="A0A8X6RNC0"/>
<evidence type="ECO:0000313" key="9">
    <source>
        <dbReference type="EMBL" id="GFX97345.1"/>
    </source>
</evidence>
<evidence type="ECO:0000256" key="5">
    <source>
        <dbReference type="ARBA" id="ARBA00022824"/>
    </source>
</evidence>
<feature type="transmembrane region" description="Helical" evidence="8">
    <location>
        <begin position="106"/>
        <end position="130"/>
    </location>
</feature>
<evidence type="ECO:0000256" key="7">
    <source>
        <dbReference type="ARBA" id="ARBA00023136"/>
    </source>
</evidence>
<dbReference type="InterPro" id="IPR008506">
    <property type="entry name" value="SND2/TMEM208"/>
</dbReference>
<comment type="similarity">
    <text evidence="2">Belongs to the TMEM208 family.</text>
</comment>
<dbReference type="PANTHER" id="PTHR13505:SF7">
    <property type="entry name" value="TRANSMEMBRANE PROTEIN 208"/>
    <property type="match status" value="1"/>
</dbReference>